<dbReference type="InterPro" id="IPR003557">
    <property type="entry name" value="Cyt_c_biogenesis_CcmC"/>
</dbReference>
<proteinExistence type="inferred from homology"/>
<dbReference type="PANTHER" id="PTHR30071">
    <property type="entry name" value="HEME EXPORTER PROTEIN C"/>
    <property type="match status" value="1"/>
</dbReference>
<comment type="caution">
    <text evidence="9">The sequence shown here is derived from an EMBL/GenBank/DDBJ whole genome shotgun (WGS) entry which is preliminary data.</text>
</comment>
<feature type="transmembrane region" description="Helical" evidence="7">
    <location>
        <begin position="18"/>
        <end position="37"/>
    </location>
</feature>
<comment type="similarity">
    <text evidence="2">Belongs to the CcmC/CycZ/HelC family.</text>
</comment>
<gene>
    <name evidence="9" type="ORF">MKW98_012654</name>
</gene>
<organism evidence="9 10">
    <name type="scientific">Papaver atlanticum</name>
    <dbReference type="NCBI Taxonomy" id="357466"/>
    <lineage>
        <taxon>Eukaryota</taxon>
        <taxon>Viridiplantae</taxon>
        <taxon>Streptophyta</taxon>
        <taxon>Embryophyta</taxon>
        <taxon>Tracheophyta</taxon>
        <taxon>Spermatophyta</taxon>
        <taxon>Magnoliopsida</taxon>
        <taxon>Ranunculales</taxon>
        <taxon>Papaveraceae</taxon>
        <taxon>Papaveroideae</taxon>
        <taxon>Papaver</taxon>
    </lineage>
</organism>
<name>A0AAD4T265_9MAGN</name>
<dbReference type="AlphaFoldDB" id="A0AAD4T265"/>
<evidence type="ECO:0000259" key="8">
    <source>
        <dbReference type="Pfam" id="PF01578"/>
    </source>
</evidence>
<evidence type="ECO:0000256" key="3">
    <source>
        <dbReference type="ARBA" id="ARBA00022692"/>
    </source>
</evidence>
<feature type="domain" description="Cytochrome c assembly protein" evidence="8">
    <location>
        <begin position="21"/>
        <end position="149"/>
    </location>
</feature>
<evidence type="ECO:0000256" key="1">
    <source>
        <dbReference type="ARBA" id="ARBA00004141"/>
    </source>
</evidence>
<keyword evidence="3 7" id="KW-0812">Transmembrane</keyword>
<accession>A0AAD4T265</accession>
<feature type="transmembrane region" description="Helical" evidence="7">
    <location>
        <begin position="49"/>
        <end position="69"/>
    </location>
</feature>
<dbReference type="InterPro" id="IPR045062">
    <property type="entry name" value="Cyt_c_biogenesis_CcsA/CcmC"/>
</dbReference>
<dbReference type="Proteomes" id="UP001202328">
    <property type="component" value="Unassembled WGS sequence"/>
</dbReference>
<dbReference type="InterPro" id="IPR002541">
    <property type="entry name" value="Cyt_c_assembly"/>
</dbReference>
<keyword evidence="10" id="KW-1185">Reference proteome</keyword>
<dbReference type="GO" id="GO:0020037">
    <property type="term" value="F:heme binding"/>
    <property type="evidence" value="ECO:0007669"/>
    <property type="project" value="InterPro"/>
</dbReference>
<comment type="subcellular location">
    <subcellularLocation>
        <location evidence="1">Membrane</location>
        <topology evidence="1">Multi-pass membrane protein</topology>
    </subcellularLocation>
</comment>
<dbReference type="Pfam" id="PF01578">
    <property type="entry name" value="Cytochrom_C_asm"/>
    <property type="match status" value="1"/>
</dbReference>
<dbReference type="GO" id="GO:0005886">
    <property type="term" value="C:plasma membrane"/>
    <property type="evidence" value="ECO:0007669"/>
    <property type="project" value="TreeGrafter"/>
</dbReference>
<keyword evidence="4" id="KW-0201">Cytochrome c-type biogenesis</keyword>
<dbReference type="PANTHER" id="PTHR30071:SF1">
    <property type="entry name" value="CYTOCHROME B_B6 PROTEIN-RELATED"/>
    <property type="match status" value="1"/>
</dbReference>
<sequence length="186" mass="21097">MSLSLLQPSFFMSKTRSYAYILIGFQLFLTAMAIHLSGNSRILYVHVPVAWMSILVYLVMDISSSFFLLTKHPLFLRSSGTGTEIGAFSTFFTLVTGAFWGRPMWGTFWVWDARLTYVLILFLIYLGALCFQNISRSGTSIHVSMLIPILSNFANSPFFTLFFFVLETCLLILSFLESSLTEEIEA</sequence>
<evidence type="ECO:0000256" key="5">
    <source>
        <dbReference type="ARBA" id="ARBA00022989"/>
    </source>
</evidence>
<dbReference type="PRINTS" id="PR01386">
    <property type="entry name" value="CCMCBIOGNSIS"/>
</dbReference>
<evidence type="ECO:0000313" key="10">
    <source>
        <dbReference type="Proteomes" id="UP001202328"/>
    </source>
</evidence>
<feature type="transmembrane region" description="Helical" evidence="7">
    <location>
        <begin position="152"/>
        <end position="176"/>
    </location>
</feature>
<keyword evidence="5 7" id="KW-1133">Transmembrane helix</keyword>
<keyword evidence="6 7" id="KW-0472">Membrane</keyword>
<dbReference type="GO" id="GO:0017004">
    <property type="term" value="P:cytochrome complex assembly"/>
    <property type="evidence" value="ECO:0007669"/>
    <property type="project" value="UniProtKB-KW"/>
</dbReference>
<dbReference type="GO" id="GO:0015232">
    <property type="term" value="F:heme transmembrane transporter activity"/>
    <property type="evidence" value="ECO:0007669"/>
    <property type="project" value="InterPro"/>
</dbReference>
<feature type="transmembrane region" description="Helical" evidence="7">
    <location>
        <begin position="81"/>
        <end position="101"/>
    </location>
</feature>
<dbReference type="EMBL" id="JAJJMB010006998">
    <property type="protein sequence ID" value="KAI3932683.1"/>
    <property type="molecule type" value="Genomic_DNA"/>
</dbReference>
<reference evidence="9" key="1">
    <citation type="submission" date="2022-04" db="EMBL/GenBank/DDBJ databases">
        <title>A functionally conserved STORR gene fusion in Papaver species that diverged 16.8 million years ago.</title>
        <authorList>
            <person name="Catania T."/>
        </authorList>
    </citation>
    <scope>NUCLEOTIDE SEQUENCE</scope>
    <source>
        <strain evidence="9">S-188037</strain>
    </source>
</reference>
<evidence type="ECO:0000256" key="7">
    <source>
        <dbReference type="SAM" id="Phobius"/>
    </source>
</evidence>
<evidence type="ECO:0000256" key="2">
    <source>
        <dbReference type="ARBA" id="ARBA00005840"/>
    </source>
</evidence>
<protein>
    <recommendedName>
        <fullName evidence="8">Cytochrome c assembly protein domain-containing protein</fullName>
    </recommendedName>
</protein>
<feature type="transmembrane region" description="Helical" evidence="7">
    <location>
        <begin position="113"/>
        <end position="131"/>
    </location>
</feature>
<evidence type="ECO:0000256" key="4">
    <source>
        <dbReference type="ARBA" id="ARBA00022748"/>
    </source>
</evidence>
<evidence type="ECO:0000256" key="6">
    <source>
        <dbReference type="ARBA" id="ARBA00023136"/>
    </source>
</evidence>
<evidence type="ECO:0000313" key="9">
    <source>
        <dbReference type="EMBL" id="KAI3932683.1"/>
    </source>
</evidence>